<organism evidence="1 2">
    <name type="scientific">Candidatus Gallionella acididurans</name>
    <dbReference type="NCBI Taxonomy" id="1796491"/>
    <lineage>
        <taxon>Bacteria</taxon>
        <taxon>Pseudomonadati</taxon>
        <taxon>Pseudomonadota</taxon>
        <taxon>Betaproteobacteria</taxon>
        <taxon>Nitrosomonadales</taxon>
        <taxon>Gallionellaceae</taxon>
        <taxon>Gallionella</taxon>
    </lineage>
</organism>
<comment type="caution">
    <text evidence="1">The sequence shown here is derived from an EMBL/GenBank/DDBJ whole genome shotgun (WGS) entry which is preliminary data.</text>
</comment>
<protein>
    <submittedName>
        <fullName evidence="1">Uncharacterized protein</fullName>
    </submittedName>
</protein>
<sequence length="55" mass="6441">MQEVSLPGFEWRLVSRRIPTASIEYRNLGVNLLIVPSYQNRLYGALSLQFKLRVF</sequence>
<proteinExistence type="predicted"/>
<evidence type="ECO:0000313" key="1">
    <source>
        <dbReference type="EMBL" id="KXS33569.1"/>
    </source>
</evidence>
<dbReference type="Proteomes" id="UP000070578">
    <property type="component" value="Unassembled WGS sequence"/>
</dbReference>
<reference evidence="1 2" key="2">
    <citation type="submission" date="2016-03" db="EMBL/GenBank/DDBJ databases">
        <title>New uncultured bacterium of the family Gallionellaceae from acid mine drainage: description and reconstruction of genome based on metagenomic analysis of microbial community.</title>
        <authorList>
            <person name="Kadnikov V."/>
            <person name="Ivasenko D."/>
            <person name="Beletsky A."/>
            <person name="Mardanov A."/>
            <person name="Danilova E."/>
            <person name="Pimenov N."/>
            <person name="Karnachuk O."/>
            <person name="Ravin N."/>
        </authorList>
    </citation>
    <scope>NUCLEOTIDE SEQUENCE [LARGE SCALE GENOMIC DNA]</scope>
    <source>
        <strain evidence="1">ShG14-8</strain>
    </source>
</reference>
<gene>
    <name evidence="1" type="ORF">AWT59_0289</name>
</gene>
<dbReference type="AlphaFoldDB" id="A0A139BX51"/>
<dbReference type="EMBL" id="LSLI01000004">
    <property type="protein sequence ID" value="KXS33569.1"/>
    <property type="molecule type" value="Genomic_DNA"/>
</dbReference>
<evidence type="ECO:0000313" key="2">
    <source>
        <dbReference type="Proteomes" id="UP000070578"/>
    </source>
</evidence>
<reference evidence="1 2" key="1">
    <citation type="submission" date="2016-02" db="EMBL/GenBank/DDBJ databases">
        <authorList>
            <person name="Wen L."/>
            <person name="He K."/>
            <person name="Yang H."/>
        </authorList>
    </citation>
    <scope>NUCLEOTIDE SEQUENCE [LARGE SCALE GENOMIC DNA]</scope>
    <source>
        <strain evidence="1">ShG14-8</strain>
    </source>
</reference>
<accession>A0A139BX51</accession>
<name>A0A139BX51_9PROT</name>